<dbReference type="InterPro" id="IPR011116">
    <property type="entry name" value="SecA_Wing/Scaffold"/>
</dbReference>
<dbReference type="InterPro" id="IPR014001">
    <property type="entry name" value="Helicase_ATP-bd"/>
</dbReference>
<comment type="similarity">
    <text evidence="2 16 17">Belongs to the SecA family.</text>
</comment>
<dbReference type="GO" id="GO:0008564">
    <property type="term" value="F:protein-exporting ATPase activity"/>
    <property type="evidence" value="ECO:0007669"/>
    <property type="project" value="UniProtKB-EC"/>
</dbReference>
<dbReference type="Pfam" id="PF02810">
    <property type="entry name" value="SEC-C"/>
    <property type="match status" value="1"/>
</dbReference>
<dbReference type="PANTHER" id="PTHR30612:SF0">
    <property type="entry name" value="CHLOROPLAST PROTEIN-TRANSPORTING ATPASE"/>
    <property type="match status" value="1"/>
</dbReference>
<dbReference type="Pfam" id="PF21090">
    <property type="entry name" value="P-loop_SecA"/>
    <property type="match status" value="1"/>
</dbReference>
<evidence type="ECO:0000256" key="2">
    <source>
        <dbReference type="ARBA" id="ARBA00007650"/>
    </source>
</evidence>
<keyword evidence="7" id="KW-0479">Metal-binding</keyword>
<feature type="domain" description="Helicase C-terminal" evidence="19">
    <location>
        <begin position="422"/>
        <end position="635"/>
    </location>
</feature>
<evidence type="ECO:0000313" key="22">
    <source>
        <dbReference type="Proteomes" id="UP000247620"/>
    </source>
</evidence>
<dbReference type="FunFam" id="1.10.3060.10:FF:000003">
    <property type="entry name" value="Protein translocase subunit SecA"/>
    <property type="match status" value="1"/>
</dbReference>
<dbReference type="InterPro" id="IPR004027">
    <property type="entry name" value="SEC_C_motif"/>
</dbReference>
<dbReference type="InterPro" id="IPR044722">
    <property type="entry name" value="SecA_SF2_C"/>
</dbReference>
<evidence type="ECO:0000256" key="8">
    <source>
        <dbReference type="ARBA" id="ARBA00022741"/>
    </source>
</evidence>
<evidence type="ECO:0000256" key="4">
    <source>
        <dbReference type="ARBA" id="ARBA00022475"/>
    </source>
</evidence>
<dbReference type="SUPFAM" id="SSF52540">
    <property type="entry name" value="P-loop containing nucleoside triphosphate hydrolases"/>
    <property type="match status" value="2"/>
</dbReference>
<comment type="subunit">
    <text evidence="16">Monomer and homodimer. Part of the essential Sec protein translocation apparatus which comprises SecA, SecYEG and auxiliary proteins SecDF-YajC and YidC.</text>
</comment>
<dbReference type="FunFam" id="3.40.50.300:FF:000113">
    <property type="entry name" value="Preprotein translocase subunit SecA"/>
    <property type="match status" value="1"/>
</dbReference>
<dbReference type="GO" id="GO:0005829">
    <property type="term" value="C:cytosol"/>
    <property type="evidence" value="ECO:0007669"/>
    <property type="project" value="TreeGrafter"/>
</dbReference>
<dbReference type="FunFam" id="3.90.1440.10:FF:000001">
    <property type="entry name" value="Preprotein translocase subunit SecA"/>
    <property type="match status" value="1"/>
</dbReference>
<dbReference type="GO" id="GO:0065002">
    <property type="term" value="P:intracellular protein transmembrane transport"/>
    <property type="evidence" value="ECO:0007669"/>
    <property type="project" value="UniProtKB-UniRule"/>
</dbReference>
<dbReference type="Gene3D" id="3.90.1440.10">
    <property type="entry name" value="SecA, preprotein cross-linking domain"/>
    <property type="match status" value="1"/>
</dbReference>
<dbReference type="EMBL" id="QJRO01000007">
    <property type="protein sequence ID" value="PYB81643.1"/>
    <property type="molecule type" value="Genomic_DNA"/>
</dbReference>
<keyword evidence="11 16" id="KW-0653">Protein transport</keyword>
<evidence type="ECO:0000259" key="19">
    <source>
        <dbReference type="PROSITE" id="PS51194"/>
    </source>
</evidence>
<dbReference type="GO" id="GO:0005524">
    <property type="term" value="F:ATP binding"/>
    <property type="evidence" value="ECO:0007669"/>
    <property type="project" value="UniProtKB-UniRule"/>
</dbReference>
<comment type="subcellular location">
    <subcellularLocation>
        <location evidence="16">Cell membrane</location>
        <topology evidence="16">Peripheral membrane protein</topology>
        <orientation evidence="16">Cytoplasmic side</orientation>
    </subcellularLocation>
    <subcellularLocation>
        <location evidence="16">Cytoplasm</location>
    </subcellularLocation>
    <text evidence="16">Distribution is 50-50.</text>
</comment>
<dbReference type="GO" id="GO:0031522">
    <property type="term" value="C:cell envelope Sec protein transport complex"/>
    <property type="evidence" value="ECO:0007669"/>
    <property type="project" value="TreeGrafter"/>
</dbReference>
<dbReference type="NCBIfam" id="NF009538">
    <property type="entry name" value="PRK12904.1"/>
    <property type="match status" value="1"/>
</dbReference>
<feature type="binding site" evidence="16">
    <location>
        <begin position="105"/>
        <end position="109"/>
    </location>
    <ligand>
        <name>ATP</name>
        <dbReference type="ChEBI" id="CHEBI:30616"/>
    </ligand>
</feature>
<dbReference type="InterPro" id="IPR011130">
    <property type="entry name" value="SecA_preprotein_X-link_dom"/>
</dbReference>
<feature type="binding site" evidence="16">
    <location>
        <position position="512"/>
    </location>
    <ligand>
        <name>ATP</name>
        <dbReference type="ChEBI" id="CHEBI:30616"/>
    </ligand>
</feature>
<dbReference type="PROSITE" id="PS51196">
    <property type="entry name" value="SECA_MOTOR_DEAD"/>
    <property type="match status" value="1"/>
</dbReference>
<keyword evidence="14 16" id="KW-0472">Membrane</keyword>
<dbReference type="AlphaFoldDB" id="A0A2V4I4P2"/>
<dbReference type="HAMAP" id="MF_01382">
    <property type="entry name" value="SecA"/>
    <property type="match status" value="1"/>
</dbReference>
<keyword evidence="3 16" id="KW-0813">Transport</keyword>
<protein>
    <recommendedName>
        <fullName evidence="16 17">Protein translocase subunit SecA</fullName>
        <ecNumber evidence="16">7.4.2.8</ecNumber>
    </recommendedName>
</protein>
<comment type="function">
    <text evidence="16">Part of the Sec protein translocase complex. Interacts with the SecYEG preprotein conducting channel. Has a central role in coupling the hydrolysis of ATP to the transfer of proteins into and across the cell membrane, serving both as a receptor for the preprotein-SecB complex and as an ATP-driven molecular motor driving the stepwise translocation of polypeptide chains across the membrane.</text>
</comment>
<evidence type="ECO:0000259" key="20">
    <source>
        <dbReference type="PROSITE" id="PS51196"/>
    </source>
</evidence>
<name>A0A2V4I4P2_9PSED</name>
<evidence type="ECO:0000256" key="5">
    <source>
        <dbReference type="ARBA" id="ARBA00022490"/>
    </source>
</evidence>
<dbReference type="PRINTS" id="PR00906">
    <property type="entry name" value="SECA"/>
</dbReference>
<dbReference type="Pfam" id="PF01043">
    <property type="entry name" value="SecA_PP_bind"/>
    <property type="match status" value="1"/>
</dbReference>
<dbReference type="InterPro" id="IPR000185">
    <property type="entry name" value="SecA"/>
</dbReference>
<dbReference type="Gene3D" id="1.10.3060.10">
    <property type="entry name" value="Helical scaffold and wing domains of SecA"/>
    <property type="match status" value="1"/>
</dbReference>
<dbReference type="SUPFAM" id="SSF81767">
    <property type="entry name" value="Pre-protein crosslinking domain of SecA"/>
    <property type="match status" value="1"/>
</dbReference>
<keyword evidence="6" id="KW-0997">Cell inner membrane</keyword>
<reference evidence="21 22" key="1">
    <citation type="submission" date="2018-06" db="EMBL/GenBank/DDBJ databases">
        <title>Pseudomonas diversity within urban Lake Michigan freshwaters.</title>
        <authorList>
            <person name="Batrich M."/>
            <person name="Hatzopoulos T."/>
            <person name="Putonti C."/>
        </authorList>
    </citation>
    <scope>NUCLEOTIDE SEQUENCE [LARGE SCALE GENOMIC DNA]</scope>
    <source>
        <strain evidence="21 22">LBp-160603</strain>
    </source>
</reference>
<keyword evidence="10 16" id="KW-0067">ATP-binding</keyword>
<keyword evidence="9" id="KW-0862">Zinc</keyword>
<dbReference type="NCBIfam" id="TIGR00963">
    <property type="entry name" value="secA"/>
    <property type="match status" value="1"/>
</dbReference>
<dbReference type="SMART" id="SM00958">
    <property type="entry name" value="SecA_PP_bind"/>
    <property type="match status" value="1"/>
</dbReference>
<evidence type="ECO:0000256" key="9">
    <source>
        <dbReference type="ARBA" id="ARBA00022833"/>
    </source>
</evidence>
<dbReference type="Pfam" id="PF07517">
    <property type="entry name" value="SecA_DEAD"/>
    <property type="match status" value="1"/>
</dbReference>
<keyword evidence="13 16" id="KW-0811">Translocation</keyword>
<evidence type="ECO:0000259" key="18">
    <source>
        <dbReference type="PROSITE" id="PS51192"/>
    </source>
</evidence>
<dbReference type="Gene3D" id="3.40.50.300">
    <property type="entry name" value="P-loop containing nucleotide triphosphate hydrolases"/>
    <property type="match status" value="2"/>
</dbReference>
<dbReference type="GO" id="GO:0005886">
    <property type="term" value="C:plasma membrane"/>
    <property type="evidence" value="ECO:0007669"/>
    <property type="project" value="UniProtKB-SubCell"/>
</dbReference>
<dbReference type="GO" id="GO:0017038">
    <property type="term" value="P:protein import"/>
    <property type="evidence" value="ECO:0007669"/>
    <property type="project" value="InterPro"/>
</dbReference>
<sequence>MFAPLLKKLFGSKNEREIKRMLKTVSAVNAFEEKMVALSDEQLRSKTAEFKERLAKGETLDQLLPEAFAVAREAGKRVMGMRHFDVQLIGGMTLHEGMIAEMRTGEGKTLVGTLAVYLNALSGKGVHVVTVNDYLARRDANWMRPLYEFLGLTVGIVSAFQPPEEKRAAYAADITYGTNNEFGFDYLRDNMAFSQDEKFQRELNFAVIDEVDSILIDEARTPLIISGQAEDSSKLYIEINRLIPRLTQHIEEVEGQVTQEGHYSIDEKSRQVELNEAGHQFIEDMLTQSGLLAEGESLYSAHNLGLLTHVYAGLRAHKLFHRNVEYIVQDGQILLIDEHTGRTMPGRRLSEGLHQAIEAKENLNIQAESQTLASTTFQNYFRLYTKLSGMTGTADTEAFEFAQIYALNVMVIPPNKPLARKDFNDLVYLTADEKYAAIIADIKESMAQGRPVLVGTATIETSEHMSNLLKKEGIDHKVLNAKYHEKEAEIIAQAGAPGALTIATNMAGRGTDILLGGNWEAEVAALDNPTAEQIAQIKADWQKRHQQVLEAGGLHVIASERHESRRIDNQLRGRAGRQGDAGSSRFYLSLEDSLMRIFASDRVKNFMKALGMQSGEAIEHRMVTNAIEKAQRKVEGRNFDIRKQLLEYDDVANEQRKVIYHMRNSLLAAENIGDTIAEFRLEVLDATISQHIPPQSLPEQWDVAGLEASLSSDFAMKLPIQQWLDEDDHLYEETLREKLLKEITDAYNEKEDQAGIDALRTFEKQILLRVLDDLWKDHLSTMDHLRHGIHLRGYAQKNPKQEYKRESFTLFQELLESIKRDTIRVLSHVQVRREDPVEEEARLRREAEELASRMQFQHAAAPGLEGEQLAEEGAEVAVASAPVRNDMKLGRNEPCWCGSGKKFKHCHGQIE</sequence>
<evidence type="ECO:0000256" key="14">
    <source>
        <dbReference type="ARBA" id="ARBA00023136"/>
    </source>
</evidence>
<evidence type="ECO:0000256" key="1">
    <source>
        <dbReference type="ARBA" id="ARBA00001947"/>
    </source>
</evidence>
<evidence type="ECO:0000256" key="15">
    <source>
        <dbReference type="ARBA" id="ARBA00034006"/>
    </source>
</evidence>
<evidence type="ECO:0000256" key="10">
    <source>
        <dbReference type="ARBA" id="ARBA00022840"/>
    </source>
</evidence>
<keyword evidence="5 16" id="KW-0963">Cytoplasm</keyword>
<dbReference type="PROSITE" id="PS51192">
    <property type="entry name" value="HELICASE_ATP_BIND_1"/>
    <property type="match status" value="1"/>
</dbReference>
<feature type="domain" description="Helicase ATP-binding" evidence="18">
    <location>
        <begin position="89"/>
        <end position="247"/>
    </location>
</feature>
<dbReference type="InterPro" id="IPR011115">
    <property type="entry name" value="SecA_DEAD"/>
</dbReference>
<keyword evidence="12 16" id="KW-1278">Translocase</keyword>
<evidence type="ECO:0000256" key="13">
    <source>
        <dbReference type="ARBA" id="ARBA00023010"/>
    </source>
</evidence>
<proteinExistence type="inferred from homology"/>
<evidence type="ECO:0000256" key="17">
    <source>
        <dbReference type="RuleBase" id="RU003874"/>
    </source>
</evidence>
<evidence type="ECO:0000256" key="11">
    <source>
        <dbReference type="ARBA" id="ARBA00022927"/>
    </source>
</evidence>
<dbReference type="Pfam" id="PF07516">
    <property type="entry name" value="SecA_SW"/>
    <property type="match status" value="1"/>
</dbReference>
<accession>A0A2V4I4P2</accession>
<comment type="caution">
    <text evidence="21">The sequence shown here is derived from an EMBL/GenBank/DDBJ whole genome shotgun (WGS) entry which is preliminary data.</text>
</comment>
<dbReference type="CDD" id="cd18803">
    <property type="entry name" value="SF2_C_secA"/>
    <property type="match status" value="1"/>
</dbReference>
<dbReference type="GO" id="GO:0006605">
    <property type="term" value="P:protein targeting"/>
    <property type="evidence" value="ECO:0007669"/>
    <property type="project" value="UniProtKB-UniRule"/>
</dbReference>
<dbReference type="GO" id="GO:0046872">
    <property type="term" value="F:metal ion binding"/>
    <property type="evidence" value="ECO:0007669"/>
    <property type="project" value="UniProtKB-KW"/>
</dbReference>
<dbReference type="FunFam" id="3.40.50.300:FF:000081">
    <property type="entry name" value="Preprotein translocase subunit SecA"/>
    <property type="match status" value="1"/>
</dbReference>
<gene>
    <name evidence="16" type="primary">secA</name>
    <name evidence="21" type="ORF">DMX07_12960</name>
</gene>
<keyword evidence="8 16" id="KW-0547">Nucleotide-binding</keyword>
<dbReference type="PROSITE" id="PS51194">
    <property type="entry name" value="HELICASE_CTER"/>
    <property type="match status" value="1"/>
</dbReference>
<dbReference type="InterPro" id="IPR014018">
    <property type="entry name" value="SecA_motor_DEAD"/>
</dbReference>
<dbReference type="EC" id="7.4.2.8" evidence="16"/>
<evidence type="ECO:0000256" key="7">
    <source>
        <dbReference type="ARBA" id="ARBA00022723"/>
    </source>
</evidence>
<dbReference type="CDD" id="cd17928">
    <property type="entry name" value="DEXDc_SecA"/>
    <property type="match status" value="1"/>
</dbReference>
<comment type="catalytic activity">
    <reaction evidence="15 16">
        <text>ATP + H2O + cellular proteinSide 1 = ADP + phosphate + cellular proteinSide 2.</text>
        <dbReference type="EC" id="7.4.2.8"/>
    </reaction>
</comment>
<dbReference type="RefSeq" id="WP_110700447.1">
    <property type="nucleotide sequence ID" value="NZ_QJRO01000007.1"/>
</dbReference>
<evidence type="ECO:0000256" key="3">
    <source>
        <dbReference type="ARBA" id="ARBA00022448"/>
    </source>
</evidence>
<dbReference type="SMART" id="SM00957">
    <property type="entry name" value="SecA_DEAD"/>
    <property type="match status" value="1"/>
</dbReference>
<dbReference type="GO" id="GO:0043952">
    <property type="term" value="P:protein transport by the Sec complex"/>
    <property type="evidence" value="ECO:0007669"/>
    <property type="project" value="UniProtKB-ARBA"/>
</dbReference>
<comment type="cofactor">
    <cofactor evidence="1">
        <name>Zn(2+)</name>
        <dbReference type="ChEBI" id="CHEBI:29105"/>
    </cofactor>
</comment>
<dbReference type="SUPFAM" id="SSF81886">
    <property type="entry name" value="Helical scaffold and wing domains of SecA"/>
    <property type="match status" value="1"/>
</dbReference>
<feature type="binding site" evidence="16">
    <location>
        <position position="87"/>
    </location>
    <ligand>
        <name>ATP</name>
        <dbReference type="ChEBI" id="CHEBI:30616"/>
    </ligand>
</feature>
<dbReference type="PANTHER" id="PTHR30612">
    <property type="entry name" value="SECA INNER MEMBRANE COMPONENT OF SEC PROTEIN SECRETION SYSTEM"/>
    <property type="match status" value="1"/>
</dbReference>
<feature type="domain" description="SecA family profile" evidence="20">
    <location>
        <begin position="3"/>
        <end position="619"/>
    </location>
</feature>
<organism evidence="21 22">
    <name type="scientific">Pseudomonas soli</name>
    <dbReference type="NCBI Taxonomy" id="1306993"/>
    <lineage>
        <taxon>Bacteria</taxon>
        <taxon>Pseudomonadati</taxon>
        <taxon>Pseudomonadota</taxon>
        <taxon>Gammaproteobacteria</taxon>
        <taxon>Pseudomonadales</taxon>
        <taxon>Pseudomonadaceae</taxon>
        <taxon>Pseudomonas</taxon>
    </lineage>
</organism>
<dbReference type="InterPro" id="IPR027417">
    <property type="entry name" value="P-loop_NTPase"/>
</dbReference>
<dbReference type="InterPro" id="IPR036266">
    <property type="entry name" value="SecA_Wing/Scaffold_sf"/>
</dbReference>
<evidence type="ECO:0000256" key="6">
    <source>
        <dbReference type="ARBA" id="ARBA00022519"/>
    </source>
</evidence>
<keyword evidence="4 16" id="KW-1003">Cell membrane</keyword>
<evidence type="ECO:0000313" key="21">
    <source>
        <dbReference type="EMBL" id="PYB81643.1"/>
    </source>
</evidence>
<evidence type="ECO:0000256" key="12">
    <source>
        <dbReference type="ARBA" id="ARBA00022967"/>
    </source>
</evidence>
<dbReference type="InterPro" id="IPR036670">
    <property type="entry name" value="SecA_X-link_sf"/>
</dbReference>
<dbReference type="InterPro" id="IPR001650">
    <property type="entry name" value="Helicase_C-like"/>
</dbReference>
<evidence type="ECO:0000256" key="16">
    <source>
        <dbReference type="HAMAP-Rule" id="MF_01382"/>
    </source>
</evidence>
<dbReference type="Proteomes" id="UP000247620">
    <property type="component" value="Unassembled WGS sequence"/>
</dbReference>